<feature type="compositionally biased region" description="Low complexity" evidence="1">
    <location>
        <begin position="31"/>
        <end position="41"/>
    </location>
</feature>
<evidence type="ECO:0000256" key="1">
    <source>
        <dbReference type="SAM" id="MobiDB-lite"/>
    </source>
</evidence>
<accession>A0A8T0SWR9</accession>
<sequence length="172" mass="18524">MQSHLQQRRSPSCRQTARARPSPHSPPPATRSPRSRCSAPAGSVTTARAAHRGRARLRAVVHLEEHAAARRDCPACSRRCASACLRPPPCSGAGDGLNSPATPARANLAGKHGDTRWRWPSRRRVVAQSEMQQLASTAQRPRRKRDSVAAIPSACGCPSGLCNPVARLGYRC</sequence>
<dbReference type="AlphaFoldDB" id="A0A8T0SWR9"/>
<evidence type="ECO:0000313" key="2">
    <source>
        <dbReference type="EMBL" id="KAG2601738.1"/>
    </source>
</evidence>
<evidence type="ECO:0000313" key="3">
    <source>
        <dbReference type="Proteomes" id="UP000823388"/>
    </source>
</evidence>
<gene>
    <name evidence="2" type="ORF">PVAP13_5KG615507</name>
</gene>
<proteinExistence type="predicted"/>
<organism evidence="2 3">
    <name type="scientific">Panicum virgatum</name>
    <name type="common">Blackwell switchgrass</name>
    <dbReference type="NCBI Taxonomy" id="38727"/>
    <lineage>
        <taxon>Eukaryota</taxon>
        <taxon>Viridiplantae</taxon>
        <taxon>Streptophyta</taxon>
        <taxon>Embryophyta</taxon>
        <taxon>Tracheophyta</taxon>
        <taxon>Spermatophyta</taxon>
        <taxon>Magnoliopsida</taxon>
        <taxon>Liliopsida</taxon>
        <taxon>Poales</taxon>
        <taxon>Poaceae</taxon>
        <taxon>PACMAD clade</taxon>
        <taxon>Panicoideae</taxon>
        <taxon>Panicodae</taxon>
        <taxon>Paniceae</taxon>
        <taxon>Panicinae</taxon>
        <taxon>Panicum</taxon>
        <taxon>Panicum sect. Hiantes</taxon>
    </lineage>
</organism>
<reference evidence="2" key="1">
    <citation type="submission" date="2020-05" db="EMBL/GenBank/DDBJ databases">
        <title>WGS assembly of Panicum virgatum.</title>
        <authorList>
            <person name="Lovell J.T."/>
            <person name="Jenkins J."/>
            <person name="Shu S."/>
            <person name="Juenger T.E."/>
            <person name="Schmutz J."/>
        </authorList>
    </citation>
    <scope>NUCLEOTIDE SEQUENCE</scope>
    <source>
        <strain evidence="2">AP13</strain>
    </source>
</reference>
<comment type="caution">
    <text evidence="2">The sequence shown here is derived from an EMBL/GenBank/DDBJ whole genome shotgun (WGS) entry which is preliminary data.</text>
</comment>
<keyword evidence="3" id="KW-1185">Reference proteome</keyword>
<feature type="compositionally biased region" description="Polar residues" evidence="1">
    <location>
        <begin position="1"/>
        <end position="15"/>
    </location>
</feature>
<dbReference type="EMBL" id="CM029045">
    <property type="protein sequence ID" value="KAG2601738.1"/>
    <property type="molecule type" value="Genomic_DNA"/>
</dbReference>
<protein>
    <submittedName>
        <fullName evidence="2">Uncharacterized protein</fullName>
    </submittedName>
</protein>
<feature type="region of interest" description="Disordered" evidence="1">
    <location>
        <begin position="1"/>
        <end position="51"/>
    </location>
</feature>
<dbReference type="Proteomes" id="UP000823388">
    <property type="component" value="Chromosome 5K"/>
</dbReference>
<name>A0A8T0SWR9_PANVG</name>